<evidence type="ECO:0000313" key="5">
    <source>
        <dbReference type="EMBL" id="QJD88411.1"/>
    </source>
</evidence>
<feature type="domain" description="HTH araC/xylS-type" evidence="4">
    <location>
        <begin position="188"/>
        <end position="286"/>
    </location>
</feature>
<dbReference type="Gene3D" id="1.10.10.60">
    <property type="entry name" value="Homeodomain-like"/>
    <property type="match status" value="2"/>
</dbReference>
<dbReference type="PANTHER" id="PTHR46796:SF6">
    <property type="entry name" value="ARAC SUBFAMILY"/>
    <property type="match status" value="1"/>
</dbReference>
<dbReference type="EMBL" id="CP051680">
    <property type="protein sequence ID" value="QJD88411.1"/>
    <property type="molecule type" value="Genomic_DNA"/>
</dbReference>
<dbReference type="InterPro" id="IPR009057">
    <property type="entry name" value="Homeodomain-like_sf"/>
</dbReference>
<organism evidence="5 6">
    <name type="scientific">Cohnella herbarum</name>
    <dbReference type="NCBI Taxonomy" id="2728023"/>
    <lineage>
        <taxon>Bacteria</taxon>
        <taxon>Bacillati</taxon>
        <taxon>Bacillota</taxon>
        <taxon>Bacilli</taxon>
        <taxon>Bacillales</taxon>
        <taxon>Paenibacillaceae</taxon>
        <taxon>Cohnella</taxon>
    </lineage>
</organism>
<accession>A0A7Z2VSJ9</accession>
<dbReference type="InterPro" id="IPR003313">
    <property type="entry name" value="AraC-bd"/>
</dbReference>
<dbReference type="InterPro" id="IPR050204">
    <property type="entry name" value="AraC_XylS_family_regulators"/>
</dbReference>
<evidence type="ECO:0000256" key="3">
    <source>
        <dbReference type="ARBA" id="ARBA00023163"/>
    </source>
</evidence>
<dbReference type="SUPFAM" id="SSF51215">
    <property type="entry name" value="Regulatory protein AraC"/>
    <property type="match status" value="1"/>
</dbReference>
<keyword evidence="6" id="KW-1185">Reference proteome</keyword>
<dbReference type="InterPro" id="IPR018060">
    <property type="entry name" value="HTH_AraC"/>
</dbReference>
<evidence type="ECO:0000256" key="2">
    <source>
        <dbReference type="ARBA" id="ARBA00023125"/>
    </source>
</evidence>
<proteinExistence type="predicted"/>
<keyword evidence="2" id="KW-0238">DNA-binding</keyword>
<dbReference type="Pfam" id="PF02311">
    <property type="entry name" value="AraC_binding"/>
    <property type="match status" value="1"/>
</dbReference>
<name>A0A7Z2VSJ9_9BACL</name>
<dbReference type="SMART" id="SM00342">
    <property type="entry name" value="HTH_ARAC"/>
    <property type="match status" value="1"/>
</dbReference>
<dbReference type="AlphaFoldDB" id="A0A7Z2VSJ9"/>
<dbReference type="PANTHER" id="PTHR46796">
    <property type="entry name" value="HTH-TYPE TRANSCRIPTIONAL ACTIVATOR RHAS-RELATED"/>
    <property type="match status" value="1"/>
</dbReference>
<dbReference type="GO" id="GO:0043565">
    <property type="term" value="F:sequence-specific DNA binding"/>
    <property type="evidence" value="ECO:0007669"/>
    <property type="project" value="InterPro"/>
</dbReference>
<sequence length="291" mass="33557">MERIEKDPIVPYIRQSDFAVRRPWQYAERRLLDYLFIYIQEGVLRVKVDGRSYLFESGQFCLVQPGSIVALEGETDTITPFAHMDLFYRAERAKSFPTRPGQIDLTSYSHLLQPTIQALYGLEIPVRIEVLQPKKLSEATIMMVELWQQNDPLMKLKAHLLANEIVIAVLEAYMPGEGSQRVGADPLKWVVAYFSAHLNESISILRMADRANLSVSRFSALFKQRYSVSPHRYLLQMRIDHSKELLENTALSQEEIASYCGFSDVHHFSKAFRKCCGTPPGDWRKFRIHGE</sequence>
<dbReference type="SUPFAM" id="SSF46689">
    <property type="entry name" value="Homeodomain-like"/>
    <property type="match status" value="2"/>
</dbReference>
<dbReference type="GO" id="GO:0003700">
    <property type="term" value="F:DNA-binding transcription factor activity"/>
    <property type="evidence" value="ECO:0007669"/>
    <property type="project" value="InterPro"/>
</dbReference>
<evidence type="ECO:0000259" key="4">
    <source>
        <dbReference type="PROSITE" id="PS01124"/>
    </source>
</evidence>
<protein>
    <submittedName>
        <fullName evidence="5">AraC family transcriptional regulator</fullName>
    </submittedName>
</protein>
<gene>
    <name evidence="5" type="ORF">HH215_29690</name>
</gene>
<dbReference type="InterPro" id="IPR037923">
    <property type="entry name" value="HTH-like"/>
</dbReference>
<keyword evidence="1" id="KW-0805">Transcription regulation</keyword>
<dbReference type="KEGG" id="cheb:HH215_29690"/>
<reference evidence="5 6" key="1">
    <citation type="submission" date="2020-04" db="EMBL/GenBank/DDBJ databases">
        <title>Genome sequencing of novel species.</title>
        <authorList>
            <person name="Heo J."/>
            <person name="Kim S.-J."/>
            <person name="Kim J.-S."/>
            <person name="Hong S.-B."/>
            <person name="Kwon S.-W."/>
        </authorList>
    </citation>
    <scope>NUCLEOTIDE SEQUENCE [LARGE SCALE GENOMIC DNA]</scope>
    <source>
        <strain evidence="5 6">MFER-1</strain>
    </source>
</reference>
<evidence type="ECO:0000256" key="1">
    <source>
        <dbReference type="ARBA" id="ARBA00023015"/>
    </source>
</evidence>
<dbReference type="PROSITE" id="PS01124">
    <property type="entry name" value="HTH_ARAC_FAMILY_2"/>
    <property type="match status" value="1"/>
</dbReference>
<dbReference type="Pfam" id="PF12833">
    <property type="entry name" value="HTH_18"/>
    <property type="match status" value="1"/>
</dbReference>
<evidence type="ECO:0000313" key="6">
    <source>
        <dbReference type="Proteomes" id="UP000502248"/>
    </source>
</evidence>
<keyword evidence="3" id="KW-0804">Transcription</keyword>
<dbReference type="Proteomes" id="UP000502248">
    <property type="component" value="Chromosome"/>
</dbReference>